<evidence type="ECO:0000256" key="1">
    <source>
        <dbReference type="ARBA" id="ARBA00004496"/>
    </source>
</evidence>
<evidence type="ECO:0000259" key="4">
    <source>
        <dbReference type="PROSITE" id="PS51857"/>
    </source>
</evidence>
<dbReference type="CDD" id="cd04458">
    <property type="entry name" value="CSP_CDS"/>
    <property type="match status" value="1"/>
</dbReference>
<dbReference type="GO" id="GO:0005737">
    <property type="term" value="C:cytoplasm"/>
    <property type="evidence" value="ECO:0007669"/>
    <property type="project" value="UniProtKB-SubCell"/>
</dbReference>
<dbReference type="AlphaFoldDB" id="A0A381VQV1"/>
<dbReference type="InterPro" id="IPR011129">
    <property type="entry name" value="CSD"/>
</dbReference>
<dbReference type="InterPro" id="IPR012340">
    <property type="entry name" value="NA-bd_OB-fold"/>
</dbReference>
<evidence type="ECO:0000256" key="3">
    <source>
        <dbReference type="SAM" id="MobiDB-lite"/>
    </source>
</evidence>
<dbReference type="InterPro" id="IPR002059">
    <property type="entry name" value="CSP_DNA-bd"/>
</dbReference>
<dbReference type="GO" id="GO:0031054">
    <property type="term" value="P:pre-miRNA processing"/>
    <property type="evidence" value="ECO:0007669"/>
    <property type="project" value="TreeGrafter"/>
</dbReference>
<feature type="compositionally biased region" description="Basic and acidic residues" evidence="3">
    <location>
        <begin position="124"/>
        <end position="148"/>
    </location>
</feature>
<comment type="subcellular location">
    <subcellularLocation>
        <location evidence="1">Cytoplasm</location>
    </subcellularLocation>
</comment>
<name>A0A381VQV1_9ZZZZ</name>
<evidence type="ECO:0000256" key="2">
    <source>
        <dbReference type="ARBA" id="ARBA00022490"/>
    </source>
</evidence>
<dbReference type="GO" id="GO:0003729">
    <property type="term" value="F:mRNA binding"/>
    <property type="evidence" value="ECO:0007669"/>
    <property type="project" value="TreeGrafter"/>
</dbReference>
<dbReference type="SMART" id="SM00357">
    <property type="entry name" value="CSP"/>
    <property type="match status" value="1"/>
</dbReference>
<proteinExistence type="predicted"/>
<dbReference type="SUPFAM" id="SSF50249">
    <property type="entry name" value="Nucleic acid-binding proteins"/>
    <property type="match status" value="1"/>
</dbReference>
<dbReference type="PANTHER" id="PTHR46109">
    <property type="entry name" value="PROTEIN LIN-28"/>
    <property type="match status" value="1"/>
</dbReference>
<dbReference type="EMBL" id="UINC01009517">
    <property type="protein sequence ID" value="SVA42672.1"/>
    <property type="molecule type" value="Genomic_DNA"/>
</dbReference>
<accession>A0A381VQV1</accession>
<dbReference type="Gene3D" id="2.40.50.140">
    <property type="entry name" value="Nucleic acid-binding proteins"/>
    <property type="match status" value="1"/>
</dbReference>
<dbReference type="PROSITE" id="PS51857">
    <property type="entry name" value="CSD_2"/>
    <property type="match status" value="1"/>
</dbReference>
<dbReference type="PRINTS" id="PR00050">
    <property type="entry name" value="COLDSHOCK"/>
</dbReference>
<dbReference type="GO" id="GO:0005634">
    <property type="term" value="C:nucleus"/>
    <property type="evidence" value="ECO:0007669"/>
    <property type="project" value="TreeGrafter"/>
</dbReference>
<feature type="region of interest" description="Disordered" evidence="3">
    <location>
        <begin position="1"/>
        <end position="43"/>
    </location>
</feature>
<feature type="region of interest" description="Disordered" evidence="3">
    <location>
        <begin position="115"/>
        <end position="202"/>
    </location>
</feature>
<dbReference type="PANTHER" id="PTHR46109:SF1">
    <property type="entry name" value="PROTEIN LIN-28 HOMOLOG"/>
    <property type="match status" value="1"/>
</dbReference>
<dbReference type="InterPro" id="IPR051373">
    <property type="entry name" value="Lin-28_RNA-binding"/>
</dbReference>
<protein>
    <recommendedName>
        <fullName evidence="4">CSD domain-containing protein</fullName>
    </recommendedName>
</protein>
<reference evidence="5" key="1">
    <citation type="submission" date="2018-05" db="EMBL/GenBank/DDBJ databases">
        <authorList>
            <person name="Lanie J.A."/>
            <person name="Ng W.-L."/>
            <person name="Kazmierczak K.M."/>
            <person name="Andrzejewski T.M."/>
            <person name="Davidsen T.M."/>
            <person name="Wayne K.J."/>
            <person name="Tettelin H."/>
            <person name="Glass J.I."/>
            <person name="Rusch D."/>
            <person name="Podicherti R."/>
            <person name="Tsui H.-C.T."/>
            <person name="Winkler M.E."/>
        </authorList>
    </citation>
    <scope>NUCLEOTIDE SEQUENCE</scope>
</reference>
<organism evidence="5">
    <name type="scientific">marine metagenome</name>
    <dbReference type="NCBI Taxonomy" id="408172"/>
    <lineage>
        <taxon>unclassified sequences</taxon>
        <taxon>metagenomes</taxon>
        <taxon>ecological metagenomes</taxon>
    </lineage>
</organism>
<evidence type="ECO:0000313" key="5">
    <source>
        <dbReference type="EMBL" id="SVA42672.1"/>
    </source>
</evidence>
<dbReference type="Pfam" id="PF00313">
    <property type="entry name" value="CSD"/>
    <property type="match status" value="1"/>
</dbReference>
<feature type="domain" description="CSD" evidence="4">
    <location>
        <begin position="39"/>
        <end position="112"/>
    </location>
</feature>
<sequence length="202" mass="23024">MSQTEQSTEQSTEQQSVEQQSTEQQSTEQQSTEQSVPQAHTGRVKWFNNTRGYGFLTYKDENGVDLDVFVHFSSIRSQVEDSFKTLTQGEYVSFDLADSNKEDKLLAVNVTGVNGGPLLSDQRALNRERRNEYNGGREDGQGHREERPRHFRQGGGRGRGRGGFRGPRDNFRGPRGDFRESRGDNFRGPRGDEPRRPFNPEH</sequence>
<gene>
    <name evidence="5" type="ORF">METZ01_LOCUS95526</name>
</gene>
<keyword evidence="2" id="KW-0963">Cytoplasm</keyword>
<feature type="compositionally biased region" description="Basic and acidic residues" evidence="3">
    <location>
        <begin position="166"/>
        <end position="202"/>
    </location>
</feature>
<feature type="compositionally biased region" description="Low complexity" evidence="3">
    <location>
        <begin position="1"/>
        <end position="36"/>
    </location>
</feature>
<feature type="compositionally biased region" description="Gly residues" evidence="3">
    <location>
        <begin position="153"/>
        <end position="165"/>
    </location>
</feature>